<feature type="transmembrane region" description="Helical" evidence="1">
    <location>
        <begin position="404"/>
        <end position="428"/>
    </location>
</feature>
<evidence type="ECO:0000313" key="3">
    <source>
        <dbReference type="EMBL" id="MEX6686587.1"/>
    </source>
</evidence>
<dbReference type="PANTHER" id="PTHR34211:SF3">
    <property type="entry name" value="CALCINEURIN-LIKE METALLO-PHOSPHOESTERASE SUPERFAMILY PROTEIN"/>
    <property type="match status" value="1"/>
</dbReference>
<evidence type="ECO:0000313" key="4">
    <source>
        <dbReference type="Proteomes" id="UP001560573"/>
    </source>
</evidence>
<feature type="domain" description="Calcineurin-like phosphoesterase" evidence="2">
    <location>
        <begin position="73"/>
        <end position="294"/>
    </location>
</feature>
<protein>
    <submittedName>
        <fullName evidence="3">Metallophosphoesterase</fullName>
    </submittedName>
</protein>
<keyword evidence="4" id="KW-1185">Reference proteome</keyword>
<keyword evidence="1" id="KW-1133">Transmembrane helix</keyword>
<dbReference type="EMBL" id="JAULBC010000001">
    <property type="protein sequence ID" value="MEX6686587.1"/>
    <property type="molecule type" value="Genomic_DNA"/>
</dbReference>
<reference evidence="3 4" key="1">
    <citation type="submission" date="2023-07" db="EMBL/GenBank/DDBJ databases">
        <authorList>
            <person name="Lian W.-H."/>
        </authorList>
    </citation>
    <scope>NUCLEOTIDE SEQUENCE [LARGE SCALE GENOMIC DNA]</scope>
    <source>
        <strain evidence="3 4">SYSU DXS3180</strain>
    </source>
</reference>
<feature type="transmembrane region" description="Helical" evidence="1">
    <location>
        <begin position="480"/>
        <end position="503"/>
    </location>
</feature>
<organism evidence="3 4">
    <name type="scientific">Danxiaibacter flavus</name>
    <dbReference type="NCBI Taxonomy" id="3049108"/>
    <lineage>
        <taxon>Bacteria</taxon>
        <taxon>Pseudomonadati</taxon>
        <taxon>Bacteroidota</taxon>
        <taxon>Chitinophagia</taxon>
        <taxon>Chitinophagales</taxon>
        <taxon>Chitinophagaceae</taxon>
        <taxon>Danxiaibacter</taxon>
    </lineage>
</organism>
<comment type="caution">
    <text evidence="3">The sequence shown here is derived from an EMBL/GenBank/DDBJ whole genome shotgun (WGS) entry which is preliminary data.</text>
</comment>
<dbReference type="RefSeq" id="WP_369327984.1">
    <property type="nucleotide sequence ID" value="NZ_JAULBC010000001.1"/>
</dbReference>
<dbReference type="SUPFAM" id="SSF56300">
    <property type="entry name" value="Metallo-dependent phosphatases"/>
    <property type="match status" value="1"/>
</dbReference>
<sequence>MYKMLMGKKYRQAKMVSWFAPKMLFQTGIKVAISGLFGNYADKREMEAALADKATDEKELSSMAADYSQRDEMWIDFVSDTGDGFNSTFSIARSIAQQQLRVQDHNSVHLLKRGKILLLGGDQIYPAPTADAYENKFRTPFEAAFPLEENDHDRPHMFAIPGNHDWYDGLGNFLKVFCQQRNIGNWKTLQRRSYFALPLPHDHWIWAIDVQLDEDIDKPQLEYFQRIADNHMKQGDKIILLTAEPAWIYHELYKTDKSYNRFNFFVENYITGSDDRPLAKSFCLSVVLTGDLHHYSHYESLREGACCKHFIGSGGGGAFLHFTHNLPAELTTLKGGAKLKSCFPDAKTSYTLLHGVLLFFWKNPLFAALLSVVYCLLLWFLQSAQPNYMQTLSRVSFSGFLSVTGRAILATPFVFLLCALIVAGFYNFTDKKKGMRRVKWFGLIHGILQCMLPFLSFWFVARTYYPVLMEEVLKVYWWPIFALIIAVTGFIQGGIFMGLYLYVSNLVFNNHIDEASSALACEDYKNFLKVRLNKDGLCIYPVGIKKVTKSWKQKYIRGKLIVEGELPECHLIEDPIVIKNK</sequence>
<dbReference type="Proteomes" id="UP001560573">
    <property type="component" value="Unassembled WGS sequence"/>
</dbReference>
<accession>A0ABV3Z9P7</accession>
<dbReference type="PANTHER" id="PTHR34211">
    <property type="entry name" value="CALCINEURIN-LIKE METALLO-PHOSPHOESTERASE SUPERFAMILY PROTEIN"/>
    <property type="match status" value="1"/>
</dbReference>
<gene>
    <name evidence="3" type="ORF">QTN47_03725</name>
</gene>
<name>A0ABV3Z9P7_9BACT</name>
<evidence type="ECO:0000256" key="1">
    <source>
        <dbReference type="SAM" id="Phobius"/>
    </source>
</evidence>
<keyword evidence="1" id="KW-0812">Transmembrane</keyword>
<dbReference type="Pfam" id="PF00149">
    <property type="entry name" value="Metallophos"/>
    <property type="match status" value="1"/>
</dbReference>
<feature type="transmembrane region" description="Helical" evidence="1">
    <location>
        <begin position="365"/>
        <end position="384"/>
    </location>
</feature>
<keyword evidence="1" id="KW-0472">Membrane</keyword>
<dbReference type="InterPro" id="IPR029052">
    <property type="entry name" value="Metallo-depent_PP-like"/>
</dbReference>
<dbReference type="InterPro" id="IPR004843">
    <property type="entry name" value="Calcineurin-like_PHP"/>
</dbReference>
<dbReference type="Gene3D" id="3.60.21.10">
    <property type="match status" value="1"/>
</dbReference>
<proteinExistence type="predicted"/>
<evidence type="ECO:0000259" key="2">
    <source>
        <dbReference type="Pfam" id="PF00149"/>
    </source>
</evidence>
<feature type="transmembrane region" description="Helical" evidence="1">
    <location>
        <begin position="440"/>
        <end position="460"/>
    </location>
</feature>